<dbReference type="Proteomes" id="UP001172155">
    <property type="component" value="Unassembled WGS sequence"/>
</dbReference>
<reference evidence="2" key="1">
    <citation type="submission" date="2023-06" db="EMBL/GenBank/DDBJ databases">
        <title>Genome-scale phylogeny and comparative genomics of the fungal order Sordariales.</title>
        <authorList>
            <consortium name="Lawrence Berkeley National Laboratory"/>
            <person name="Hensen N."/>
            <person name="Bonometti L."/>
            <person name="Westerberg I."/>
            <person name="Brannstrom I.O."/>
            <person name="Guillou S."/>
            <person name="Cros-Aarteil S."/>
            <person name="Calhoun S."/>
            <person name="Haridas S."/>
            <person name="Kuo A."/>
            <person name="Mondo S."/>
            <person name="Pangilinan J."/>
            <person name="Riley R."/>
            <person name="LaButti K."/>
            <person name="Andreopoulos B."/>
            <person name="Lipzen A."/>
            <person name="Chen C."/>
            <person name="Yanf M."/>
            <person name="Daum C."/>
            <person name="Ng V."/>
            <person name="Clum A."/>
            <person name="Steindorff A."/>
            <person name="Ohm R."/>
            <person name="Martin F."/>
            <person name="Silar P."/>
            <person name="Natvig D."/>
            <person name="Lalanne C."/>
            <person name="Gautier V."/>
            <person name="Ament-velasquez S.L."/>
            <person name="Kruys A."/>
            <person name="Hutchinson M.I."/>
            <person name="Powell A.J."/>
            <person name="Barry K."/>
            <person name="Miller A.N."/>
            <person name="Grigoriev I.V."/>
            <person name="Debuchy R."/>
            <person name="Gladieux P."/>
            <person name="Thoren M.H."/>
            <person name="Johannesson H."/>
        </authorList>
    </citation>
    <scope>NUCLEOTIDE SEQUENCE</scope>
    <source>
        <strain evidence="2">SMH3187-1</strain>
    </source>
</reference>
<feature type="region of interest" description="Disordered" evidence="1">
    <location>
        <begin position="111"/>
        <end position="158"/>
    </location>
</feature>
<feature type="region of interest" description="Disordered" evidence="1">
    <location>
        <begin position="1"/>
        <end position="23"/>
    </location>
</feature>
<accession>A0AA40F3N9</accession>
<name>A0AA40F3N9_9PEZI</name>
<comment type="caution">
    <text evidence="2">The sequence shown here is derived from an EMBL/GenBank/DDBJ whole genome shotgun (WGS) entry which is preliminary data.</text>
</comment>
<feature type="region of interest" description="Disordered" evidence="1">
    <location>
        <begin position="56"/>
        <end position="84"/>
    </location>
</feature>
<dbReference type="EMBL" id="JAUKUD010000003">
    <property type="protein sequence ID" value="KAK0750491.1"/>
    <property type="molecule type" value="Genomic_DNA"/>
</dbReference>
<keyword evidence="3" id="KW-1185">Reference proteome</keyword>
<evidence type="ECO:0000313" key="3">
    <source>
        <dbReference type="Proteomes" id="UP001172155"/>
    </source>
</evidence>
<proteinExistence type="predicted"/>
<organism evidence="2 3">
    <name type="scientific">Schizothecium vesticola</name>
    <dbReference type="NCBI Taxonomy" id="314040"/>
    <lineage>
        <taxon>Eukaryota</taxon>
        <taxon>Fungi</taxon>
        <taxon>Dikarya</taxon>
        <taxon>Ascomycota</taxon>
        <taxon>Pezizomycotina</taxon>
        <taxon>Sordariomycetes</taxon>
        <taxon>Sordariomycetidae</taxon>
        <taxon>Sordariales</taxon>
        <taxon>Schizotheciaceae</taxon>
        <taxon>Schizothecium</taxon>
    </lineage>
</organism>
<dbReference type="AlphaFoldDB" id="A0AA40F3N9"/>
<gene>
    <name evidence="2" type="ORF">B0T18DRAFT_128761</name>
</gene>
<sequence length="243" mass="26813">MHIKNTYLPTNHPAFATPGAARVHHRQTSTFLTSQAKDGPTDKGLITRLAFELMEDGQPQPSSQPQHGKPCYPRREAHASSQTTHGAWDNISTFHLSTFLLTDIPAWVSSSHRTPPPLPRGRCTSRRSSRHGTEGGMARGDDDRTVTIRSPNDGWPAGWGGRAATGSGQFSPRHGICSSGLSTRMVTSDTCLGRVPGYYDQRGIFGFFFFFRFSGWGSRRHGPCRLHWLLFHLPYGTGVPVSI</sequence>
<evidence type="ECO:0000256" key="1">
    <source>
        <dbReference type="SAM" id="MobiDB-lite"/>
    </source>
</evidence>
<evidence type="ECO:0000313" key="2">
    <source>
        <dbReference type="EMBL" id="KAK0750491.1"/>
    </source>
</evidence>
<protein>
    <submittedName>
        <fullName evidence="2">Uncharacterized protein</fullName>
    </submittedName>
</protein>